<dbReference type="InterPro" id="IPR011990">
    <property type="entry name" value="TPR-like_helical_dom_sf"/>
</dbReference>
<sequence length="268" mass="30198">MRTGSAGTLENCSQKRVNTAGLAEGEPEKRETQEIHNLSKNRDREPQLQTLQPVNTIKHEVPESFKSTDPDLDTDSENDELEIEKFNFVISKAVETFELENWGKTEEYLKAAIEIWGTVRDHPGKEGFGIPSLEPHLENLEKVMAVSLAFSQIIQGRPNEALQTINLLSDEVVRAKADFHGIIEWIIARAYAQLGDLKEARRRCRKAVKLTREANNLDLSNSFVELMVEILERIEGPEGIELEFYKSLLPPDSEGASEEALKGTDEPD</sequence>
<dbReference type="Gene3D" id="1.25.40.10">
    <property type="entry name" value="Tetratricopeptide repeat domain"/>
    <property type="match status" value="1"/>
</dbReference>
<organism evidence="3 5">
    <name type="scientific">Orbilia oligospora</name>
    <name type="common">Nematode-trapping fungus</name>
    <name type="synonym">Arthrobotrys oligospora</name>
    <dbReference type="NCBI Taxonomy" id="2813651"/>
    <lineage>
        <taxon>Eukaryota</taxon>
        <taxon>Fungi</taxon>
        <taxon>Dikarya</taxon>
        <taxon>Ascomycota</taxon>
        <taxon>Pezizomycotina</taxon>
        <taxon>Orbiliomycetes</taxon>
        <taxon>Orbiliales</taxon>
        <taxon>Orbiliaceae</taxon>
        <taxon>Orbilia</taxon>
    </lineage>
</organism>
<evidence type="ECO:0008006" key="6">
    <source>
        <dbReference type="Google" id="ProtNLM"/>
    </source>
</evidence>
<dbReference type="Proteomes" id="UP000475325">
    <property type="component" value="Unassembled WGS sequence"/>
</dbReference>
<feature type="region of interest" description="Disordered" evidence="1">
    <location>
        <begin position="1"/>
        <end position="75"/>
    </location>
</feature>
<name>A0A7C8P019_ORBOL</name>
<accession>A0A7C8P019</accession>
<evidence type="ECO:0000256" key="1">
    <source>
        <dbReference type="SAM" id="MobiDB-lite"/>
    </source>
</evidence>
<comment type="caution">
    <text evidence="3">The sequence shown here is derived from an EMBL/GenBank/DDBJ whole genome shotgun (WGS) entry which is preliminary data.</text>
</comment>
<dbReference type="AlphaFoldDB" id="A0A7C8P019"/>
<dbReference type="SUPFAM" id="SSF48452">
    <property type="entry name" value="TPR-like"/>
    <property type="match status" value="1"/>
</dbReference>
<evidence type="ECO:0000313" key="2">
    <source>
        <dbReference type="EMBL" id="KAF3083598.1"/>
    </source>
</evidence>
<evidence type="ECO:0000313" key="3">
    <source>
        <dbReference type="EMBL" id="KAF3120157.1"/>
    </source>
</evidence>
<dbReference type="Proteomes" id="UP000480548">
    <property type="component" value="Unassembled WGS sequence"/>
</dbReference>
<evidence type="ECO:0000313" key="5">
    <source>
        <dbReference type="Proteomes" id="UP000480548"/>
    </source>
</evidence>
<evidence type="ECO:0000313" key="4">
    <source>
        <dbReference type="Proteomes" id="UP000475325"/>
    </source>
</evidence>
<feature type="compositionally biased region" description="Basic and acidic residues" evidence="1">
    <location>
        <begin position="57"/>
        <end position="69"/>
    </location>
</feature>
<proteinExistence type="predicted"/>
<reference evidence="4 5" key="1">
    <citation type="submission" date="2019-06" db="EMBL/GenBank/DDBJ databases">
        <authorList>
            <person name="Palmer J.M."/>
        </authorList>
    </citation>
    <scope>NUCLEOTIDE SEQUENCE [LARGE SCALE GENOMIC DNA]</scope>
    <source>
        <strain evidence="2 4">TWF102</strain>
        <strain evidence="3 5">TWF703</strain>
    </source>
</reference>
<dbReference type="EMBL" id="WIQZ01000157">
    <property type="protein sequence ID" value="KAF3120157.1"/>
    <property type="molecule type" value="Genomic_DNA"/>
</dbReference>
<dbReference type="EMBL" id="WIQW01000105">
    <property type="protein sequence ID" value="KAF3083598.1"/>
    <property type="molecule type" value="Genomic_DNA"/>
</dbReference>
<feature type="compositionally biased region" description="Polar residues" evidence="1">
    <location>
        <begin position="1"/>
        <end position="17"/>
    </location>
</feature>
<gene>
    <name evidence="2" type="ORF">TWF102_000621</name>
    <name evidence="3" type="ORF">TWF703_002704</name>
</gene>
<protein>
    <recommendedName>
        <fullName evidence="6">Tetratricopeptide repeat protein</fullName>
    </recommendedName>
</protein>